<keyword evidence="6" id="KW-0808">Transferase</keyword>
<keyword evidence="7" id="KW-0949">S-adenosyl-L-methionine</keyword>
<dbReference type="PANTHER" id="PTHR14614:SF39">
    <property type="entry name" value="HISTIDINE PROTEIN METHYLTRANSFERASE 1 HOMOLOG"/>
    <property type="match status" value="1"/>
</dbReference>
<evidence type="ECO:0000256" key="2">
    <source>
        <dbReference type="ARBA" id="ARBA00004496"/>
    </source>
</evidence>
<dbReference type="PANTHER" id="PTHR14614">
    <property type="entry name" value="HEPATOCELLULAR CARCINOMA-ASSOCIATED ANTIGEN"/>
    <property type="match status" value="1"/>
</dbReference>
<protein>
    <recommendedName>
        <fullName evidence="3">protein-histidine N-methyltransferase</fullName>
        <ecNumber evidence="3">2.1.1.85</ecNumber>
    </recommendedName>
</protein>
<evidence type="ECO:0000256" key="6">
    <source>
        <dbReference type="ARBA" id="ARBA00022679"/>
    </source>
</evidence>
<dbReference type="Proteomes" id="UP000292082">
    <property type="component" value="Unassembled WGS sequence"/>
</dbReference>
<dbReference type="EMBL" id="ML145085">
    <property type="protein sequence ID" value="TBU64949.1"/>
    <property type="molecule type" value="Genomic_DNA"/>
</dbReference>
<evidence type="ECO:0000256" key="4">
    <source>
        <dbReference type="ARBA" id="ARBA00022490"/>
    </source>
</evidence>
<dbReference type="SUPFAM" id="SSF53335">
    <property type="entry name" value="S-adenosyl-L-methionine-dependent methyltransferases"/>
    <property type="match status" value="1"/>
</dbReference>
<evidence type="ECO:0000256" key="5">
    <source>
        <dbReference type="ARBA" id="ARBA00022603"/>
    </source>
</evidence>
<dbReference type="AlphaFoldDB" id="A0A4Q9QBC7"/>
<dbReference type="EC" id="2.1.1.85" evidence="3"/>
<evidence type="ECO:0000256" key="9">
    <source>
        <dbReference type="ARBA" id="ARBA00038126"/>
    </source>
</evidence>
<gene>
    <name evidence="10" type="ORF">BD310DRAFT_838578</name>
</gene>
<dbReference type="InterPro" id="IPR019410">
    <property type="entry name" value="Methyltransf_16"/>
</dbReference>
<evidence type="ECO:0000313" key="11">
    <source>
        <dbReference type="Proteomes" id="UP000292082"/>
    </source>
</evidence>
<proteinExistence type="inferred from homology"/>
<keyword evidence="11" id="KW-1185">Reference proteome</keyword>
<accession>A0A4Q9QBC7</accession>
<keyword evidence="5" id="KW-0489">Methyltransferase</keyword>
<dbReference type="GO" id="GO:0005634">
    <property type="term" value="C:nucleus"/>
    <property type="evidence" value="ECO:0007669"/>
    <property type="project" value="UniProtKB-SubCell"/>
</dbReference>
<evidence type="ECO:0000256" key="8">
    <source>
        <dbReference type="ARBA" id="ARBA00023242"/>
    </source>
</evidence>
<evidence type="ECO:0000256" key="7">
    <source>
        <dbReference type="ARBA" id="ARBA00022691"/>
    </source>
</evidence>
<keyword evidence="8" id="KW-0539">Nucleus</keyword>
<dbReference type="InterPro" id="IPR029063">
    <property type="entry name" value="SAM-dependent_MTases_sf"/>
</dbReference>
<dbReference type="GO" id="GO:0032259">
    <property type="term" value="P:methylation"/>
    <property type="evidence" value="ECO:0007669"/>
    <property type="project" value="UniProtKB-KW"/>
</dbReference>
<dbReference type="GO" id="GO:0005737">
    <property type="term" value="C:cytoplasm"/>
    <property type="evidence" value="ECO:0007669"/>
    <property type="project" value="UniProtKB-SubCell"/>
</dbReference>
<keyword evidence="4" id="KW-0963">Cytoplasm</keyword>
<name>A0A4Q9QBC7_9APHY</name>
<evidence type="ECO:0000313" key="10">
    <source>
        <dbReference type="EMBL" id="TBU64949.1"/>
    </source>
</evidence>
<dbReference type="GO" id="GO:0018064">
    <property type="term" value="F:protein-L-histidine N-tele-methyltransferase activity"/>
    <property type="evidence" value="ECO:0007669"/>
    <property type="project" value="UniProtKB-EC"/>
</dbReference>
<comment type="subcellular location">
    <subcellularLocation>
        <location evidence="2">Cytoplasm</location>
    </subcellularLocation>
    <subcellularLocation>
        <location evidence="1">Nucleus</location>
    </subcellularLocation>
</comment>
<comment type="similarity">
    <text evidence="9">Belongs to the methyltransferase superfamily. METTL18 family.</text>
</comment>
<reference evidence="10 11" key="1">
    <citation type="submission" date="2019-01" db="EMBL/GenBank/DDBJ databases">
        <title>Draft genome sequences of three monokaryotic isolates of the white-rot basidiomycete fungus Dichomitus squalens.</title>
        <authorList>
            <consortium name="DOE Joint Genome Institute"/>
            <person name="Lopez S.C."/>
            <person name="Andreopoulos B."/>
            <person name="Pangilinan J."/>
            <person name="Lipzen A."/>
            <person name="Riley R."/>
            <person name="Ahrendt S."/>
            <person name="Ng V."/>
            <person name="Barry K."/>
            <person name="Daum C."/>
            <person name="Grigoriev I.V."/>
            <person name="Hilden K.S."/>
            <person name="Makela M.R."/>
            <person name="de Vries R.P."/>
        </authorList>
    </citation>
    <scope>NUCLEOTIDE SEQUENCE [LARGE SCALE GENOMIC DNA]</scope>
    <source>
        <strain evidence="10 11">CBS 464.89</strain>
    </source>
</reference>
<dbReference type="Gene3D" id="3.40.50.150">
    <property type="entry name" value="Vaccinia Virus protein VP39"/>
    <property type="match status" value="1"/>
</dbReference>
<organism evidence="10 11">
    <name type="scientific">Dichomitus squalens</name>
    <dbReference type="NCBI Taxonomy" id="114155"/>
    <lineage>
        <taxon>Eukaryota</taxon>
        <taxon>Fungi</taxon>
        <taxon>Dikarya</taxon>
        <taxon>Basidiomycota</taxon>
        <taxon>Agaricomycotina</taxon>
        <taxon>Agaricomycetes</taxon>
        <taxon>Polyporales</taxon>
        <taxon>Polyporaceae</taxon>
        <taxon>Dichomitus</taxon>
    </lineage>
</organism>
<sequence>MFKFNFDIDDSDDQSIVCAAEESFTEEPQQTQETVSEDVSKEVYLEHLLSALPHTISFSPLHLSLPSQREVVLSRRDLFDARFQLISADDGGGNDNESSEVDFIDAPSDLVPGVYEGGLKTWECSLDLVECLDSIYGRAISSTIHGKRILELGCGTAIPSLYLFHSLFCAEPRADAGVHVHLQDYNELVLRLVTIPNVILAWYMSPASSAYRTRALAQGSDQTGEADDEDFDSASLPPDDPSQPGELAITPALRSAFRESLKTHGIHLRLFSGAWSTFGVEQAGGPYDILLTSETIYRTASLNSLVDLMQKATKAQEESASLEDVTSRLSLSKPDSLQALASTQYLCLVAAKLVYFGVGGGVNEFIQAVESASRGSVQTIWETSQGVKRCVMRVLWKS</sequence>
<evidence type="ECO:0000256" key="1">
    <source>
        <dbReference type="ARBA" id="ARBA00004123"/>
    </source>
</evidence>
<evidence type="ECO:0000256" key="3">
    <source>
        <dbReference type="ARBA" id="ARBA00012533"/>
    </source>
</evidence>
<dbReference type="STRING" id="114155.A0A4Q9QBC7"/>